<dbReference type="InterPro" id="IPR050987">
    <property type="entry name" value="AtrR-like"/>
</dbReference>
<organism evidence="5 6">
    <name type="scientific">Gymnopus androsaceus JB14</name>
    <dbReference type="NCBI Taxonomy" id="1447944"/>
    <lineage>
        <taxon>Eukaryota</taxon>
        <taxon>Fungi</taxon>
        <taxon>Dikarya</taxon>
        <taxon>Basidiomycota</taxon>
        <taxon>Agaricomycotina</taxon>
        <taxon>Agaricomycetes</taxon>
        <taxon>Agaricomycetidae</taxon>
        <taxon>Agaricales</taxon>
        <taxon>Marasmiineae</taxon>
        <taxon>Omphalotaceae</taxon>
        <taxon>Gymnopus</taxon>
    </lineage>
</organism>
<proteinExistence type="predicted"/>
<dbReference type="InterPro" id="IPR001138">
    <property type="entry name" value="Zn2Cys6_DnaBD"/>
</dbReference>
<dbReference type="CDD" id="cd12148">
    <property type="entry name" value="fungal_TF_MHR"/>
    <property type="match status" value="1"/>
</dbReference>
<feature type="region of interest" description="Disordered" evidence="3">
    <location>
        <begin position="141"/>
        <end position="161"/>
    </location>
</feature>
<dbReference type="PANTHER" id="PTHR46910">
    <property type="entry name" value="TRANSCRIPTION FACTOR PDR1"/>
    <property type="match status" value="1"/>
</dbReference>
<evidence type="ECO:0000256" key="1">
    <source>
        <dbReference type="ARBA" id="ARBA00022723"/>
    </source>
</evidence>
<evidence type="ECO:0000259" key="4">
    <source>
        <dbReference type="PROSITE" id="PS50048"/>
    </source>
</evidence>
<dbReference type="SUPFAM" id="SSF57701">
    <property type="entry name" value="Zn2/Cys6 DNA-binding domain"/>
    <property type="match status" value="1"/>
</dbReference>
<dbReference type="GO" id="GO:0000981">
    <property type="term" value="F:DNA-binding transcription factor activity, RNA polymerase II-specific"/>
    <property type="evidence" value="ECO:0007669"/>
    <property type="project" value="InterPro"/>
</dbReference>
<dbReference type="PROSITE" id="PS50048">
    <property type="entry name" value="ZN2_CY6_FUNGAL_2"/>
    <property type="match status" value="1"/>
</dbReference>
<dbReference type="InterPro" id="IPR036864">
    <property type="entry name" value="Zn2-C6_fun-type_DNA-bd_sf"/>
</dbReference>
<feature type="region of interest" description="Disordered" evidence="3">
    <location>
        <begin position="702"/>
        <end position="723"/>
    </location>
</feature>
<keyword evidence="6" id="KW-1185">Reference proteome</keyword>
<evidence type="ECO:0000256" key="2">
    <source>
        <dbReference type="ARBA" id="ARBA00023242"/>
    </source>
</evidence>
<dbReference type="PANTHER" id="PTHR46910:SF1">
    <property type="entry name" value="MISCELLANEOUS ZN(II)2CYS6 TRANSCRIPTION FACTOR (EUROFUNG)-RELATED"/>
    <property type="match status" value="1"/>
</dbReference>
<keyword evidence="1" id="KW-0479">Metal-binding</keyword>
<dbReference type="InterPro" id="IPR007219">
    <property type="entry name" value="XnlR_reg_dom"/>
</dbReference>
<dbReference type="AlphaFoldDB" id="A0A6A4HDL2"/>
<evidence type="ECO:0000313" key="5">
    <source>
        <dbReference type="EMBL" id="KAE9395145.1"/>
    </source>
</evidence>
<gene>
    <name evidence="5" type="ORF">BT96DRAFT_997922</name>
</gene>
<dbReference type="Pfam" id="PF04082">
    <property type="entry name" value="Fungal_trans"/>
    <property type="match status" value="1"/>
</dbReference>
<feature type="compositionally biased region" description="Polar residues" evidence="3">
    <location>
        <begin position="631"/>
        <end position="643"/>
    </location>
</feature>
<feature type="domain" description="Zn(2)-C6 fungal-type" evidence="4">
    <location>
        <begin position="11"/>
        <end position="59"/>
    </location>
</feature>
<dbReference type="GO" id="GO:0006351">
    <property type="term" value="P:DNA-templated transcription"/>
    <property type="evidence" value="ECO:0007669"/>
    <property type="project" value="InterPro"/>
</dbReference>
<dbReference type="OrthoDB" id="4456959at2759"/>
<protein>
    <recommendedName>
        <fullName evidence="4">Zn(2)-C6 fungal-type domain-containing protein</fullName>
    </recommendedName>
</protein>
<name>A0A6A4HDL2_9AGAR</name>
<dbReference type="Proteomes" id="UP000799118">
    <property type="component" value="Unassembled WGS sequence"/>
</dbReference>
<reference evidence="5" key="1">
    <citation type="journal article" date="2019" name="Environ. Microbiol.">
        <title>Fungal ecological strategies reflected in gene transcription - a case study of two litter decomposers.</title>
        <authorList>
            <person name="Barbi F."/>
            <person name="Kohler A."/>
            <person name="Barry K."/>
            <person name="Baskaran P."/>
            <person name="Daum C."/>
            <person name="Fauchery L."/>
            <person name="Ihrmark K."/>
            <person name="Kuo A."/>
            <person name="LaButti K."/>
            <person name="Lipzen A."/>
            <person name="Morin E."/>
            <person name="Grigoriev I.V."/>
            <person name="Henrissat B."/>
            <person name="Lindahl B."/>
            <person name="Martin F."/>
        </authorList>
    </citation>
    <scope>NUCLEOTIDE SEQUENCE</scope>
    <source>
        <strain evidence="5">JB14</strain>
    </source>
</reference>
<accession>A0A6A4HDL2</accession>
<evidence type="ECO:0000313" key="6">
    <source>
        <dbReference type="Proteomes" id="UP000799118"/>
    </source>
</evidence>
<sequence>MDNKKRRSANSCDLCRKRKVRCDSATRPGNTCYNCLKACYLAIQVITNIRMQESIECTHTAQKKKRGPKPYRTTSGMGSSSIRSIINDVIAEPETYAVPEDPKAVRKILLDLAHYIRSLERQVSGWRQVATQLELSTINFESDASSDGADSDSDSSRPDTVEMDLTGTFTDLTLSNDGPDNMYHQRHFGKSSNMMLMKTAVLIKEEILGERLHIHSGNATRRMEFWTLHPWQREPTHLQRPLTFPEDDLLQSLCTLYFIHVHPYIPLIHQVQFERAMSEGLHLQDRRFGLVALGVCAVGSRFSNDPRNLVDGTSNEHSLGWRWYEQTSFLRGSFLEPPSLYDLQSCCLSALYLMGACISDSSMWAIVGLGIRLAQDMGLHRKKQRRPGPECPAAQRTVQSELCTRAFWKLPIECDEIYWETEDPEKAFVQPPGVPSRLSFFIFYCKLLEIAGYAQRALFSVNRSKFWKKIDNIPADWEQKAVIELDSALNDEYISEMGPEQGKQPFLPPIFNLAHCLLLGTAAGASSHLSLSCDLLQCCQVHHQNYRHSAPPSYAASHPFLSELRRSPAQLPSTYRLHDKSNPQTVNKDLQDVYRCLEIISSYGKRYQAAGRLYDILSSIISLGDQHFQPNKNGQGLFNSTPESRQREHSRSGETPTIHADGVDYSLMTAGFDPSVSYSDSSGNTPFSFDSTSFYGPADMGSNGTTFAEGSDEPTPSNVGSSSNLHSDLELFNLANLTDPQYWPMDSAPSGLASESGDDWTSFMAHVDEMLHSVGNDIEM</sequence>
<dbReference type="SMART" id="SM00066">
    <property type="entry name" value="GAL4"/>
    <property type="match status" value="1"/>
</dbReference>
<feature type="region of interest" description="Disordered" evidence="3">
    <location>
        <begin position="631"/>
        <end position="660"/>
    </location>
</feature>
<feature type="region of interest" description="Disordered" evidence="3">
    <location>
        <begin position="59"/>
        <end position="79"/>
    </location>
</feature>
<dbReference type="GO" id="GO:0008270">
    <property type="term" value="F:zinc ion binding"/>
    <property type="evidence" value="ECO:0007669"/>
    <property type="project" value="InterPro"/>
</dbReference>
<dbReference type="EMBL" id="ML769537">
    <property type="protein sequence ID" value="KAE9395145.1"/>
    <property type="molecule type" value="Genomic_DNA"/>
</dbReference>
<keyword evidence="2" id="KW-0539">Nucleus</keyword>
<evidence type="ECO:0000256" key="3">
    <source>
        <dbReference type="SAM" id="MobiDB-lite"/>
    </source>
</evidence>
<dbReference type="Gene3D" id="4.10.240.10">
    <property type="entry name" value="Zn(2)-C6 fungal-type DNA-binding domain"/>
    <property type="match status" value="1"/>
</dbReference>
<dbReference type="CDD" id="cd00067">
    <property type="entry name" value="GAL4"/>
    <property type="match status" value="1"/>
</dbReference>
<dbReference type="GO" id="GO:0003677">
    <property type="term" value="F:DNA binding"/>
    <property type="evidence" value="ECO:0007669"/>
    <property type="project" value="InterPro"/>
</dbReference>